<gene>
    <name evidence="3" type="ORF">ASPZODRAFT_14341</name>
</gene>
<evidence type="ECO:0000313" key="4">
    <source>
        <dbReference type="Proteomes" id="UP000184188"/>
    </source>
</evidence>
<protein>
    <recommendedName>
        <fullName evidence="2">EthD domain-containing protein</fullName>
    </recommendedName>
</protein>
<dbReference type="RefSeq" id="XP_022582702.1">
    <property type="nucleotide sequence ID" value="XM_022724906.1"/>
</dbReference>
<sequence length="144" mass="16462">MEPGKKYLCLNILGFKNAAVSAQEYYDYMVNVHAPHVGGLLAKYGIVHWTMTHADAESPAQFDRIRDGLFSNYAPFDVCVTLVMPDIETWIRFKADDFFKQSVGPDHHRFADTKRSQMMLGWYTPLLKDGRLLVSEKHHATAKL</sequence>
<comment type="similarity">
    <text evidence="1">Belongs to the tpcK family.</text>
</comment>
<evidence type="ECO:0000313" key="3">
    <source>
        <dbReference type="EMBL" id="OJJ48192.1"/>
    </source>
</evidence>
<dbReference type="InterPro" id="IPR009799">
    <property type="entry name" value="EthD_dom"/>
</dbReference>
<dbReference type="SUPFAM" id="SSF54909">
    <property type="entry name" value="Dimeric alpha+beta barrel"/>
    <property type="match status" value="1"/>
</dbReference>
<evidence type="ECO:0000259" key="2">
    <source>
        <dbReference type="Pfam" id="PF07110"/>
    </source>
</evidence>
<keyword evidence="4" id="KW-1185">Reference proteome</keyword>
<dbReference type="InterPro" id="IPR011008">
    <property type="entry name" value="Dimeric_a/b-barrel"/>
</dbReference>
<organism evidence="3 4">
    <name type="scientific">Penicilliopsis zonata CBS 506.65</name>
    <dbReference type="NCBI Taxonomy" id="1073090"/>
    <lineage>
        <taxon>Eukaryota</taxon>
        <taxon>Fungi</taxon>
        <taxon>Dikarya</taxon>
        <taxon>Ascomycota</taxon>
        <taxon>Pezizomycotina</taxon>
        <taxon>Eurotiomycetes</taxon>
        <taxon>Eurotiomycetidae</taxon>
        <taxon>Eurotiales</taxon>
        <taxon>Aspergillaceae</taxon>
        <taxon>Penicilliopsis</taxon>
    </lineage>
</organism>
<proteinExistence type="inferred from homology"/>
<dbReference type="Pfam" id="PF07110">
    <property type="entry name" value="EthD"/>
    <property type="match status" value="1"/>
</dbReference>
<dbReference type="GeneID" id="34611371"/>
<dbReference type="STRING" id="1073090.A0A1L9SLM6"/>
<reference evidence="4" key="1">
    <citation type="journal article" date="2017" name="Genome Biol.">
        <title>Comparative genomics reveals high biological diversity and specific adaptations in the industrially and medically important fungal genus Aspergillus.</title>
        <authorList>
            <person name="de Vries R.P."/>
            <person name="Riley R."/>
            <person name="Wiebenga A."/>
            <person name="Aguilar-Osorio G."/>
            <person name="Amillis S."/>
            <person name="Uchima C.A."/>
            <person name="Anderluh G."/>
            <person name="Asadollahi M."/>
            <person name="Askin M."/>
            <person name="Barry K."/>
            <person name="Battaglia E."/>
            <person name="Bayram O."/>
            <person name="Benocci T."/>
            <person name="Braus-Stromeyer S.A."/>
            <person name="Caldana C."/>
            <person name="Canovas D."/>
            <person name="Cerqueira G.C."/>
            <person name="Chen F."/>
            <person name="Chen W."/>
            <person name="Choi C."/>
            <person name="Clum A."/>
            <person name="Dos Santos R.A."/>
            <person name="Damasio A.R."/>
            <person name="Diallinas G."/>
            <person name="Emri T."/>
            <person name="Fekete E."/>
            <person name="Flipphi M."/>
            <person name="Freyberg S."/>
            <person name="Gallo A."/>
            <person name="Gournas C."/>
            <person name="Habgood R."/>
            <person name="Hainaut M."/>
            <person name="Harispe M.L."/>
            <person name="Henrissat B."/>
            <person name="Hilden K.S."/>
            <person name="Hope R."/>
            <person name="Hossain A."/>
            <person name="Karabika E."/>
            <person name="Karaffa L."/>
            <person name="Karanyi Z."/>
            <person name="Krasevec N."/>
            <person name="Kuo A."/>
            <person name="Kusch H."/>
            <person name="LaButti K."/>
            <person name="Lagendijk E.L."/>
            <person name="Lapidus A."/>
            <person name="Levasseur A."/>
            <person name="Lindquist E."/>
            <person name="Lipzen A."/>
            <person name="Logrieco A.F."/>
            <person name="MacCabe A."/>
            <person name="Maekelae M.R."/>
            <person name="Malavazi I."/>
            <person name="Melin P."/>
            <person name="Meyer V."/>
            <person name="Mielnichuk N."/>
            <person name="Miskei M."/>
            <person name="Molnar A.P."/>
            <person name="Mule G."/>
            <person name="Ngan C.Y."/>
            <person name="Orejas M."/>
            <person name="Orosz E."/>
            <person name="Ouedraogo J.P."/>
            <person name="Overkamp K.M."/>
            <person name="Park H.-S."/>
            <person name="Perrone G."/>
            <person name="Piumi F."/>
            <person name="Punt P.J."/>
            <person name="Ram A.F."/>
            <person name="Ramon A."/>
            <person name="Rauscher S."/>
            <person name="Record E."/>
            <person name="Riano-Pachon D.M."/>
            <person name="Robert V."/>
            <person name="Roehrig J."/>
            <person name="Ruller R."/>
            <person name="Salamov A."/>
            <person name="Salih N.S."/>
            <person name="Samson R.A."/>
            <person name="Sandor E."/>
            <person name="Sanguinetti M."/>
            <person name="Schuetze T."/>
            <person name="Sepcic K."/>
            <person name="Shelest E."/>
            <person name="Sherlock G."/>
            <person name="Sophianopoulou V."/>
            <person name="Squina F.M."/>
            <person name="Sun H."/>
            <person name="Susca A."/>
            <person name="Todd R.B."/>
            <person name="Tsang A."/>
            <person name="Unkles S.E."/>
            <person name="van de Wiele N."/>
            <person name="van Rossen-Uffink D."/>
            <person name="Oliveira J.V."/>
            <person name="Vesth T.C."/>
            <person name="Visser J."/>
            <person name="Yu J.-H."/>
            <person name="Zhou M."/>
            <person name="Andersen M.R."/>
            <person name="Archer D.B."/>
            <person name="Baker S.E."/>
            <person name="Benoit I."/>
            <person name="Brakhage A.A."/>
            <person name="Braus G.H."/>
            <person name="Fischer R."/>
            <person name="Frisvad J.C."/>
            <person name="Goldman G.H."/>
            <person name="Houbraken J."/>
            <person name="Oakley B."/>
            <person name="Pocsi I."/>
            <person name="Scazzocchio C."/>
            <person name="Seiboth B."/>
            <person name="vanKuyk P.A."/>
            <person name="Wortman J."/>
            <person name="Dyer P.S."/>
            <person name="Grigoriev I.V."/>
        </authorList>
    </citation>
    <scope>NUCLEOTIDE SEQUENCE [LARGE SCALE GENOMIC DNA]</scope>
    <source>
        <strain evidence="4">CBS 506.65</strain>
    </source>
</reference>
<dbReference type="AlphaFoldDB" id="A0A1L9SLM6"/>
<accession>A0A1L9SLM6</accession>
<name>A0A1L9SLM6_9EURO</name>
<dbReference type="VEuPathDB" id="FungiDB:ASPZODRAFT_14341"/>
<dbReference type="GO" id="GO:0016491">
    <property type="term" value="F:oxidoreductase activity"/>
    <property type="evidence" value="ECO:0007669"/>
    <property type="project" value="InterPro"/>
</dbReference>
<evidence type="ECO:0000256" key="1">
    <source>
        <dbReference type="ARBA" id="ARBA00005986"/>
    </source>
</evidence>
<dbReference type="Proteomes" id="UP000184188">
    <property type="component" value="Unassembled WGS sequence"/>
</dbReference>
<dbReference type="EMBL" id="KV878339">
    <property type="protein sequence ID" value="OJJ48192.1"/>
    <property type="molecule type" value="Genomic_DNA"/>
</dbReference>
<dbReference type="OrthoDB" id="3454835at2759"/>
<dbReference type="Gene3D" id="3.30.70.100">
    <property type="match status" value="1"/>
</dbReference>
<feature type="domain" description="EthD" evidence="2">
    <location>
        <begin position="20"/>
        <end position="113"/>
    </location>
</feature>